<keyword evidence="2 5" id="KW-0808">Transferase</keyword>
<dbReference type="SUPFAM" id="SSF56214">
    <property type="entry name" value="4'-phosphopantetheinyl transferase"/>
    <property type="match status" value="2"/>
</dbReference>
<dbReference type="GO" id="GO:0019878">
    <property type="term" value="P:lysine biosynthetic process via aminoadipic acid"/>
    <property type="evidence" value="ECO:0007669"/>
    <property type="project" value="TreeGrafter"/>
</dbReference>
<dbReference type="EC" id="2.7.8.-" evidence="5"/>
<evidence type="ECO:0000313" key="6">
    <source>
        <dbReference type="Proteomes" id="UP000366819"/>
    </source>
</evidence>
<feature type="domain" description="4'-phosphopantetheinyl transferase" evidence="3">
    <location>
        <begin position="117"/>
        <end position="196"/>
    </location>
</feature>
<proteinExistence type="inferred from homology"/>
<dbReference type="InterPro" id="IPR055066">
    <property type="entry name" value="AASDHPPT_N"/>
</dbReference>
<dbReference type="AlphaFoldDB" id="A0A5E4SZA3"/>
<evidence type="ECO:0000256" key="1">
    <source>
        <dbReference type="ARBA" id="ARBA00010990"/>
    </source>
</evidence>
<dbReference type="InterPro" id="IPR050559">
    <property type="entry name" value="P-Pant_transferase_sf"/>
</dbReference>
<evidence type="ECO:0000313" key="5">
    <source>
        <dbReference type="EMBL" id="VVD79484.1"/>
    </source>
</evidence>
<dbReference type="InterPro" id="IPR008278">
    <property type="entry name" value="4-PPantetheinyl_Trfase_dom"/>
</dbReference>
<dbReference type="EMBL" id="CABPSN010000001">
    <property type="protein sequence ID" value="VVD79484.1"/>
    <property type="molecule type" value="Genomic_DNA"/>
</dbReference>
<accession>A0A5E4SZA3</accession>
<evidence type="ECO:0000256" key="2">
    <source>
        <dbReference type="ARBA" id="ARBA00022679"/>
    </source>
</evidence>
<dbReference type="InterPro" id="IPR037143">
    <property type="entry name" value="4-PPantetheinyl_Trfase_dom_sf"/>
</dbReference>
<dbReference type="Proteomes" id="UP000366819">
    <property type="component" value="Unassembled WGS sequence"/>
</dbReference>
<comment type="similarity">
    <text evidence="1">Belongs to the P-Pant transferase superfamily. Gsp/Sfp/HetI/AcpT family.</text>
</comment>
<dbReference type="GO" id="GO:0008897">
    <property type="term" value="F:holo-[acyl-carrier-protein] synthase activity"/>
    <property type="evidence" value="ECO:0007669"/>
    <property type="project" value="InterPro"/>
</dbReference>
<sequence>MSTDWGACHFVMPMSLALQFIRITEASSALARLASRLSADEHFRLGALHKGEDRARFAVVRATLRDVLGRELGVPPDRVAFEADAQGRPRLAGGGPPDFNVSHSGHWGLLAYSSDVRVGVDIERLDALAEPRSSWDVCLHAEEQRALLMLSFTLSGHGPRADEIFHWVWSLKEAIFKALGTGLQDSLTALSVDVDAVARAVSAVEGKFDAAMPSATAGCPIPWRADDPALAEALRGLELRLLPAPPGYSAALAWLQQGKIG</sequence>
<evidence type="ECO:0000259" key="4">
    <source>
        <dbReference type="Pfam" id="PF22624"/>
    </source>
</evidence>
<protein>
    <submittedName>
        <fullName evidence="5">4'-phosphopantetheinyl transferase sfp</fullName>
        <ecNumber evidence="5">2.7.8.-</ecNumber>
    </submittedName>
</protein>
<dbReference type="Pfam" id="PF01648">
    <property type="entry name" value="ACPS"/>
    <property type="match status" value="1"/>
</dbReference>
<gene>
    <name evidence="5" type="primary">sfp</name>
    <name evidence="5" type="ORF">PAQ31011_01054</name>
</gene>
<reference evidence="5 6" key="1">
    <citation type="submission" date="2019-08" db="EMBL/GenBank/DDBJ databases">
        <authorList>
            <person name="Peeters C."/>
        </authorList>
    </citation>
    <scope>NUCLEOTIDE SEQUENCE [LARGE SCALE GENOMIC DNA]</scope>
    <source>
        <strain evidence="5 6">LMG 31011</strain>
    </source>
</reference>
<dbReference type="Gene3D" id="3.90.470.20">
    <property type="entry name" value="4'-phosphopantetheinyl transferase domain"/>
    <property type="match status" value="1"/>
</dbReference>
<dbReference type="GO" id="GO:0005829">
    <property type="term" value="C:cytosol"/>
    <property type="evidence" value="ECO:0007669"/>
    <property type="project" value="TreeGrafter"/>
</dbReference>
<dbReference type="PANTHER" id="PTHR12215:SF10">
    <property type="entry name" value="L-AMINOADIPATE-SEMIALDEHYDE DEHYDROGENASE-PHOSPHOPANTETHEINYL TRANSFERASE"/>
    <property type="match status" value="1"/>
</dbReference>
<evidence type="ECO:0000259" key="3">
    <source>
        <dbReference type="Pfam" id="PF01648"/>
    </source>
</evidence>
<dbReference type="GO" id="GO:0000287">
    <property type="term" value="F:magnesium ion binding"/>
    <property type="evidence" value="ECO:0007669"/>
    <property type="project" value="InterPro"/>
</dbReference>
<organism evidence="5 6">
    <name type="scientific">Pandoraea aquatica</name>
    <dbReference type="NCBI Taxonomy" id="2508290"/>
    <lineage>
        <taxon>Bacteria</taxon>
        <taxon>Pseudomonadati</taxon>
        <taxon>Pseudomonadota</taxon>
        <taxon>Betaproteobacteria</taxon>
        <taxon>Burkholderiales</taxon>
        <taxon>Burkholderiaceae</taxon>
        <taxon>Pandoraea</taxon>
    </lineage>
</organism>
<dbReference type="OrthoDB" id="9808281at2"/>
<keyword evidence="6" id="KW-1185">Reference proteome</keyword>
<feature type="domain" description="4'-phosphopantetheinyl transferase N-terminal" evidence="4">
    <location>
        <begin position="29"/>
        <end position="111"/>
    </location>
</feature>
<dbReference type="PANTHER" id="PTHR12215">
    <property type="entry name" value="PHOSPHOPANTETHEINE TRANSFERASE"/>
    <property type="match status" value="1"/>
</dbReference>
<dbReference type="Pfam" id="PF22624">
    <property type="entry name" value="AASDHPPT_N"/>
    <property type="match status" value="1"/>
</dbReference>
<name>A0A5E4SZA3_9BURK</name>